<sequence>MSKTDVLDLAGLCLLALFGFAIWPPLCLAVFGAGMLLASRELARGDQ</sequence>
<evidence type="ECO:0000313" key="1">
    <source>
        <dbReference type="EMBL" id="GGO86640.1"/>
    </source>
</evidence>
<accession>A0ABQ2N9F9</accession>
<proteinExistence type="predicted"/>
<reference evidence="2" key="1">
    <citation type="journal article" date="2019" name="Int. J. Syst. Evol. Microbiol.">
        <title>The Global Catalogue of Microorganisms (GCM) 10K type strain sequencing project: providing services to taxonomists for standard genome sequencing and annotation.</title>
        <authorList>
            <consortium name="The Broad Institute Genomics Platform"/>
            <consortium name="The Broad Institute Genome Sequencing Center for Infectious Disease"/>
            <person name="Wu L."/>
            <person name="Ma J."/>
        </authorList>
    </citation>
    <scope>NUCLEOTIDE SEQUENCE [LARGE SCALE GENOMIC DNA]</scope>
    <source>
        <strain evidence="2">CGMCC 4.7371</strain>
    </source>
</reference>
<evidence type="ECO:0000313" key="2">
    <source>
        <dbReference type="Proteomes" id="UP000655410"/>
    </source>
</evidence>
<dbReference type="EMBL" id="BMNI01000001">
    <property type="protein sequence ID" value="GGO86640.1"/>
    <property type="molecule type" value="Genomic_DNA"/>
</dbReference>
<keyword evidence="2" id="KW-1185">Reference proteome</keyword>
<gene>
    <name evidence="1" type="ORF">GCM10011584_09440</name>
</gene>
<organism evidence="1 2">
    <name type="scientific">Nocardioides phosphati</name>
    <dbReference type="NCBI Taxonomy" id="1867775"/>
    <lineage>
        <taxon>Bacteria</taxon>
        <taxon>Bacillati</taxon>
        <taxon>Actinomycetota</taxon>
        <taxon>Actinomycetes</taxon>
        <taxon>Propionibacteriales</taxon>
        <taxon>Nocardioidaceae</taxon>
        <taxon>Nocardioides</taxon>
    </lineage>
</organism>
<dbReference type="RefSeq" id="WP_188782782.1">
    <property type="nucleotide sequence ID" value="NZ_BMNI01000001.1"/>
</dbReference>
<dbReference type="Proteomes" id="UP000655410">
    <property type="component" value="Unassembled WGS sequence"/>
</dbReference>
<comment type="caution">
    <text evidence="1">The sequence shown here is derived from an EMBL/GenBank/DDBJ whole genome shotgun (WGS) entry which is preliminary data.</text>
</comment>
<name>A0ABQ2N9F9_9ACTN</name>
<protein>
    <submittedName>
        <fullName evidence="1">Uncharacterized protein</fullName>
    </submittedName>
</protein>